<reference evidence="1" key="2">
    <citation type="journal article" date="2022" name="Nat. Microbiol.">
        <title>RNA viromes from terrestrial sites across China expand environmental viral diversity.</title>
        <authorList>
            <person name="Chiapello M."/>
            <person name="Rodriguez-Romero J."/>
            <person name="Ayllon M.A."/>
            <person name="Turina M."/>
        </authorList>
    </citation>
    <scope>NUCLEOTIDE SEQUENCE</scope>
    <source>
        <strain evidence="1">122-k141_29919</strain>
    </source>
</reference>
<dbReference type="EMBL" id="MZ679659">
    <property type="protein sequence ID" value="UJQ85422.1"/>
    <property type="molecule type" value="Genomic_RNA"/>
</dbReference>
<name>A0ABY3SSA1_9VIRU</name>
<keyword evidence="2" id="KW-1185">Reference proteome</keyword>
<protein>
    <submittedName>
        <fullName evidence="1">Maturation protein</fullName>
    </submittedName>
</protein>
<dbReference type="Proteomes" id="UP001059424">
    <property type="component" value="Segment"/>
</dbReference>
<reference evidence="1" key="1">
    <citation type="submission" date="2021-05" db="EMBL/GenBank/DDBJ databases">
        <authorList>
            <person name="Chen Y.-M."/>
            <person name="Zhang Y.-Z."/>
        </authorList>
    </citation>
    <scope>NUCLEOTIDE SEQUENCE</scope>
    <source>
        <strain evidence="1">122-k141_29919</strain>
    </source>
</reference>
<sequence>MARTHRDRFHGVPFSSGYLDKRVNGVPTYTPSSNYYEFSTDSGDYIHQPVVDSEFRVEHMDKSKLDLLNGYNDLGGGNYVSVVNFPLGQYGSAYDGNKLAAGEPNSSTLATTALARTNPSRPEYVPGNLIQDIADIPRDIRFIGEALRGRHNSSKGVANAYLSAKFGWLPLYEDMSKMLDVHRYIDRRNEELKRLYSKEGLRRRVSLGRYTATDVSTQNVSSGTNGTLTCRRNRFANSECWATLRWKPNALPSQYPSDTARLALAKRIVLGATASGAFASSWDLIPWTWLLGWSVNVRDFVLAHGNTISCAHGKVNVMVHHEQTQQFTVTSRSGWLHGGDGSISHERKYRYIESKAALNANIPHLSGERLSILGALAVQRFR</sequence>
<accession>A0ABY3SSA1</accession>
<evidence type="ECO:0000313" key="2">
    <source>
        <dbReference type="Proteomes" id="UP001059424"/>
    </source>
</evidence>
<organism evidence="1 2">
    <name type="scientific">Leviviridae sp</name>
    <dbReference type="NCBI Taxonomy" id="2027243"/>
    <lineage>
        <taxon>Viruses</taxon>
        <taxon>Riboviria</taxon>
        <taxon>Orthornavirae</taxon>
        <taxon>Lenarviricota</taxon>
        <taxon>Leviviricetes</taxon>
        <taxon>Norzivirales</taxon>
        <taxon>Fiersviridae</taxon>
    </lineage>
</organism>
<evidence type="ECO:0000313" key="1">
    <source>
        <dbReference type="EMBL" id="UJQ85422.1"/>
    </source>
</evidence>
<proteinExistence type="predicted"/>